<sequence>LQRVTSFYPHEKDRQAFLYKFALQTGQYFPQLWYDSQLLPSEIEANRIRTTFERAFFTEFSHISAIQEFMQSSATAQQQYEQQQMQMPSNHNTTHLTHTLSTASPYASSPMASTPSSQVDSTVSTSLVPQTSLSASSSPSSSSSSSSFVHKSNNAMSTGTESTTKLSCVNVETQNILTYPTQAIASATSSSFTSQPQSFANDTSHTSLDSVSSCVLPNSESMEKTRPLNAVPPGKENHPHESAAHSNHDQLTACSKGMSNSDTFASEEEVLQATSPTAAVEVCKQNEKVDVQLHIKSRDGEEIGNDIEEVREHDSSTAVANSFFPAVASLDDAIVETSISMDSNHGHVQPSENESCQVNGKREDNENCNTKRNELFKVTSMLSKSCTDLQSWKDDSNKHVVSDDNSCRDSQHPTSVTWNTGVNDTNEQPDTNIDIIPDSNDNDAYMTERVMAIEPTEEHSDDEIEEIASALDVEVPSKSFQQDKDVREPSMSPDISCTIQPCVDNNHTKIVQECQDANLATIVTLFFIYFSLIDTCIFCICFKKINHLISILPFFFFFFFFLVGFRSDSTSR</sequence>
<dbReference type="AlphaFoldDB" id="X6NX28"/>
<feature type="region of interest" description="Disordered" evidence="1">
    <location>
        <begin position="75"/>
        <end position="162"/>
    </location>
</feature>
<feature type="transmembrane region" description="Helical" evidence="2">
    <location>
        <begin position="519"/>
        <end position="541"/>
    </location>
</feature>
<protein>
    <submittedName>
        <fullName evidence="3">Uncharacterized protein</fullName>
    </submittedName>
</protein>
<evidence type="ECO:0000256" key="1">
    <source>
        <dbReference type="SAM" id="MobiDB-lite"/>
    </source>
</evidence>
<evidence type="ECO:0000313" key="3">
    <source>
        <dbReference type="EMBL" id="ETO29847.1"/>
    </source>
</evidence>
<feature type="compositionally biased region" description="Polar residues" evidence="1">
    <location>
        <begin position="103"/>
        <end position="131"/>
    </location>
</feature>
<feature type="compositionally biased region" description="Low complexity" evidence="1">
    <location>
        <begin position="75"/>
        <end position="102"/>
    </location>
</feature>
<keyword evidence="4" id="KW-1185">Reference proteome</keyword>
<feature type="region of interest" description="Disordered" evidence="1">
    <location>
        <begin position="220"/>
        <end position="260"/>
    </location>
</feature>
<feature type="compositionally biased region" description="Polar residues" evidence="1">
    <location>
        <begin position="412"/>
        <end position="429"/>
    </location>
</feature>
<feature type="region of interest" description="Disordered" evidence="1">
    <location>
        <begin position="403"/>
        <end position="429"/>
    </location>
</feature>
<proteinExistence type="predicted"/>
<comment type="caution">
    <text evidence="3">The sequence shown here is derived from an EMBL/GenBank/DDBJ whole genome shotgun (WGS) entry which is preliminary data.</text>
</comment>
<gene>
    <name evidence="3" type="ORF">RFI_07276</name>
</gene>
<feature type="compositionally biased region" description="Polar residues" evidence="1">
    <location>
        <begin position="249"/>
        <end position="260"/>
    </location>
</feature>
<feature type="compositionally biased region" description="Low complexity" evidence="1">
    <location>
        <begin position="132"/>
        <end position="147"/>
    </location>
</feature>
<feature type="compositionally biased region" description="Basic and acidic residues" evidence="1">
    <location>
        <begin position="235"/>
        <end position="248"/>
    </location>
</feature>
<feature type="non-terminal residue" evidence="3">
    <location>
        <position position="1"/>
    </location>
</feature>
<evidence type="ECO:0000313" key="4">
    <source>
        <dbReference type="Proteomes" id="UP000023152"/>
    </source>
</evidence>
<dbReference type="Proteomes" id="UP000023152">
    <property type="component" value="Unassembled WGS sequence"/>
</dbReference>
<keyword evidence="2" id="KW-1133">Transmembrane helix</keyword>
<accession>X6NX28</accession>
<keyword evidence="2" id="KW-0812">Transmembrane</keyword>
<feature type="region of interest" description="Disordered" evidence="1">
    <location>
        <begin position="342"/>
        <end position="364"/>
    </location>
</feature>
<feature type="compositionally biased region" description="Polar residues" evidence="1">
    <location>
        <begin position="148"/>
        <end position="162"/>
    </location>
</feature>
<reference evidence="3 4" key="1">
    <citation type="journal article" date="2013" name="Curr. Biol.">
        <title>The Genome of the Foraminiferan Reticulomyxa filosa.</title>
        <authorList>
            <person name="Glockner G."/>
            <person name="Hulsmann N."/>
            <person name="Schleicher M."/>
            <person name="Noegel A.A."/>
            <person name="Eichinger L."/>
            <person name="Gallinger C."/>
            <person name="Pawlowski J."/>
            <person name="Sierra R."/>
            <person name="Euteneuer U."/>
            <person name="Pillet L."/>
            <person name="Moustafa A."/>
            <person name="Platzer M."/>
            <person name="Groth M."/>
            <person name="Szafranski K."/>
            <person name="Schliwa M."/>
        </authorList>
    </citation>
    <scope>NUCLEOTIDE SEQUENCE [LARGE SCALE GENOMIC DNA]</scope>
</reference>
<feature type="transmembrane region" description="Helical" evidence="2">
    <location>
        <begin position="548"/>
        <end position="565"/>
    </location>
</feature>
<evidence type="ECO:0000256" key="2">
    <source>
        <dbReference type="SAM" id="Phobius"/>
    </source>
</evidence>
<name>X6NX28_RETFI</name>
<keyword evidence="2" id="KW-0472">Membrane</keyword>
<organism evidence="3 4">
    <name type="scientific">Reticulomyxa filosa</name>
    <dbReference type="NCBI Taxonomy" id="46433"/>
    <lineage>
        <taxon>Eukaryota</taxon>
        <taxon>Sar</taxon>
        <taxon>Rhizaria</taxon>
        <taxon>Retaria</taxon>
        <taxon>Foraminifera</taxon>
        <taxon>Monothalamids</taxon>
        <taxon>Reticulomyxidae</taxon>
        <taxon>Reticulomyxa</taxon>
    </lineage>
</organism>
<dbReference type="EMBL" id="ASPP01005809">
    <property type="protein sequence ID" value="ETO29847.1"/>
    <property type="molecule type" value="Genomic_DNA"/>
</dbReference>